<dbReference type="AlphaFoldDB" id="A0A3M7P258"/>
<organism evidence="1 2">
    <name type="scientific">Brachionus plicatilis</name>
    <name type="common">Marine rotifer</name>
    <name type="synonym">Brachionus muelleri</name>
    <dbReference type="NCBI Taxonomy" id="10195"/>
    <lineage>
        <taxon>Eukaryota</taxon>
        <taxon>Metazoa</taxon>
        <taxon>Spiralia</taxon>
        <taxon>Gnathifera</taxon>
        <taxon>Rotifera</taxon>
        <taxon>Eurotatoria</taxon>
        <taxon>Monogononta</taxon>
        <taxon>Pseudotrocha</taxon>
        <taxon>Ploima</taxon>
        <taxon>Brachionidae</taxon>
        <taxon>Brachionus</taxon>
    </lineage>
</organism>
<name>A0A3M7P258_BRAPC</name>
<dbReference type="Proteomes" id="UP000276133">
    <property type="component" value="Unassembled WGS sequence"/>
</dbReference>
<sequence length="65" mass="7916">MVLKLHVDTIQIWSNLEFYTQYNNNFEKVLFSDTINLLLKKAYCLLINCFHKRFMNQFSEKGFDF</sequence>
<keyword evidence="2" id="KW-1185">Reference proteome</keyword>
<protein>
    <submittedName>
        <fullName evidence="1">Uncharacterized protein</fullName>
    </submittedName>
</protein>
<gene>
    <name evidence="1" type="ORF">BpHYR1_045501</name>
</gene>
<reference evidence="1 2" key="1">
    <citation type="journal article" date="2018" name="Sci. Rep.">
        <title>Genomic signatures of local adaptation to the degree of environmental predictability in rotifers.</title>
        <authorList>
            <person name="Franch-Gras L."/>
            <person name="Hahn C."/>
            <person name="Garcia-Roger E.M."/>
            <person name="Carmona M.J."/>
            <person name="Serra M."/>
            <person name="Gomez A."/>
        </authorList>
    </citation>
    <scope>NUCLEOTIDE SEQUENCE [LARGE SCALE GENOMIC DNA]</scope>
    <source>
        <strain evidence="1">HYR1</strain>
    </source>
</reference>
<accession>A0A3M7P258</accession>
<evidence type="ECO:0000313" key="2">
    <source>
        <dbReference type="Proteomes" id="UP000276133"/>
    </source>
</evidence>
<comment type="caution">
    <text evidence="1">The sequence shown here is derived from an EMBL/GenBank/DDBJ whole genome shotgun (WGS) entry which is preliminary data.</text>
</comment>
<dbReference type="EMBL" id="REGN01014031">
    <property type="protein sequence ID" value="RMZ93161.1"/>
    <property type="molecule type" value="Genomic_DNA"/>
</dbReference>
<proteinExistence type="predicted"/>
<evidence type="ECO:0000313" key="1">
    <source>
        <dbReference type="EMBL" id="RMZ93161.1"/>
    </source>
</evidence>